<evidence type="ECO:0000313" key="2">
    <source>
        <dbReference type="EMBL" id="KAG2660234.1"/>
    </source>
</evidence>
<evidence type="ECO:0000259" key="1">
    <source>
        <dbReference type="Pfam" id="PF24964"/>
    </source>
</evidence>
<dbReference type="PANTHER" id="PTHR33889">
    <property type="entry name" value="OS04G0681850 PROTEIN"/>
    <property type="match status" value="1"/>
</dbReference>
<dbReference type="EMBL" id="CM029037">
    <property type="protein sequence ID" value="KAG2660234.1"/>
    <property type="molecule type" value="Genomic_DNA"/>
</dbReference>
<dbReference type="InterPro" id="IPR056671">
    <property type="entry name" value="DUF7769"/>
</dbReference>
<accession>A0A8T0XSX4</accession>
<gene>
    <name evidence="2" type="ORF">PVAP13_1KG415200</name>
</gene>
<proteinExistence type="predicted"/>
<name>A0A8T0XSX4_PANVG</name>
<dbReference type="InterPro" id="IPR001387">
    <property type="entry name" value="Cro/C1-type_HTH"/>
</dbReference>
<reference evidence="2" key="1">
    <citation type="submission" date="2020-05" db="EMBL/GenBank/DDBJ databases">
        <title>WGS assembly of Panicum virgatum.</title>
        <authorList>
            <person name="Lovell J.T."/>
            <person name="Jenkins J."/>
            <person name="Shu S."/>
            <person name="Juenger T.E."/>
            <person name="Schmutz J."/>
        </authorList>
    </citation>
    <scope>NUCLEOTIDE SEQUENCE</scope>
    <source>
        <strain evidence="2">AP13</strain>
    </source>
</reference>
<protein>
    <recommendedName>
        <fullName evidence="1">DUF7769 domain-containing protein</fullName>
    </recommendedName>
</protein>
<dbReference type="Pfam" id="PF24964">
    <property type="entry name" value="DUF7769"/>
    <property type="match status" value="1"/>
</dbReference>
<dbReference type="CDD" id="cd00093">
    <property type="entry name" value="HTH_XRE"/>
    <property type="match status" value="1"/>
</dbReference>
<sequence>MNKLVFFLYLDHAEQVNQLKHDYSNHVRQQVYQALLMRSKNGKLGKNDTTIVGQQFGVKIRTVQRIWEQGKEQLAQNIPVNVHNRKRGRSGRKAIPIDLEKLRDIPLKNRMTIEDVARELGVSKSRIQSYLRKG</sequence>
<organism evidence="2 3">
    <name type="scientific">Panicum virgatum</name>
    <name type="common">Blackwell switchgrass</name>
    <dbReference type="NCBI Taxonomy" id="38727"/>
    <lineage>
        <taxon>Eukaryota</taxon>
        <taxon>Viridiplantae</taxon>
        <taxon>Streptophyta</taxon>
        <taxon>Embryophyta</taxon>
        <taxon>Tracheophyta</taxon>
        <taxon>Spermatophyta</taxon>
        <taxon>Magnoliopsida</taxon>
        <taxon>Liliopsida</taxon>
        <taxon>Poales</taxon>
        <taxon>Poaceae</taxon>
        <taxon>PACMAD clade</taxon>
        <taxon>Panicoideae</taxon>
        <taxon>Panicodae</taxon>
        <taxon>Paniceae</taxon>
        <taxon>Panicinae</taxon>
        <taxon>Panicum</taxon>
        <taxon>Panicum sect. Hiantes</taxon>
    </lineage>
</organism>
<dbReference type="PANTHER" id="PTHR33889:SF1">
    <property type="entry name" value="OS03G0834800 PROTEIN"/>
    <property type="match status" value="1"/>
</dbReference>
<dbReference type="AlphaFoldDB" id="A0A8T0XSX4"/>
<keyword evidence="3" id="KW-1185">Reference proteome</keyword>
<dbReference type="Proteomes" id="UP000823388">
    <property type="component" value="Chromosome 1K"/>
</dbReference>
<comment type="caution">
    <text evidence="2">The sequence shown here is derived from an EMBL/GenBank/DDBJ whole genome shotgun (WGS) entry which is preliminary data.</text>
</comment>
<evidence type="ECO:0000313" key="3">
    <source>
        <dbReference type="Proteomes" id="UP000823388"/>
    </source>
</evidence>
<feature type="domain" description="DUF7769" evidence="1">
    <location>
        <begin position="23"/>
        <end position="77"/>
    </location>
</feature>